<feature type="non-terminal residue" evidence="1">
    <location>
        <position position="1"/>
    </location>
</feature>
<evidence type="ECO:0000313" key="2">
    <source>
        <dbReference type="Proteomes" id="UP000265520"/>
    </source>
</evidence>
<reference evidence="1 2" key="1">
    <citation type="journal article" date="2018" name="Front. Plant Sci.">
        <title>Red Clover (Trifolium pratense) and Zigzag Clover (T. medium) - A Picture of Genomic Similarities and Differences.</title>
        <authorList>
            <person name="Dluhosova J."/>
            <person name="Istvanek J."/>
            <person name="Nedelnik J."/>
            <person name="Repkova J."/>
        </authorList>
    </citation>
    <scope>NUCLEOTIDE SEQUENCE [LARGE SCALE GENOMIC DNA]</scope>
    <source>
        <strain evidence="2">cv. 10/8</strain>
        <tissue evidence="1">Leaf</tissue>
    </source>
</reference>
<dbReference type="AlphaFoldDB" id="A0A392N2U5"/>
<dbReference type="Proteomes" id="UP000265520">
    <property type="component" value="Unassembled WGS sequence"/>
</dbReference>
<proteinExistence type="predicted"/>
<organism evidence="1 2">
    <name type="scientific">Trifolium medium</name>
    <dbReference type="NCBI Taxonomy" id="97028"/>
    <lineage>
        <taxon>Eukaryota</taxon>
        <taxon>Viridiplantae</taxon>
        <taxon>Streptophyta</taxon>
        <taxon>Embryophyta</taxon>
        <taxon>Tracheophyta</taxon>
        <taxon>Spermatophyta</taxon>
        <taxon>Magnoliopsida</taxon>
        <taxon>eudicotyledons</taxon>
        <taxon>Gunneridae</taxon>
        <taxon>Pentapetalae</taxon>
        <taxon>rosids</taxon>
        <taxon>fabids</taxon>
        <taxon>Fabales</taxon>
        <taxon>Fabaceae</taxon>
        <taxon>Papilionoideae</taxon>
        <taxon>50 kb inversion clade</taxon>
        <taxon>NPAAA clade</taxon>
        <taxon>Hologalegina</taxon>
        <taxon>IRL clade</taxon>
        <taxon>Trifolieae</taxon>
        <taxon>Trifolium</taxon>
    </lineage>
</organism>
<sequence>YFPYIMPGIMSKRSVGNATNANLHEKYVAKQIPEMNDDDCIKNKGT</sequence>
<comment type="caution">
    <text evidence="1">The sequence shown here is derived from an EMBL/GenBank/DDBJ whole genome shotgun (WGS) entry which is preliminary data.</text>
</comment>
<evidence type="ECO:0000313" key="1">
    <source>
        <dbReference type="EMBL" id="MCH93288.1"/>
    </source>
</evidence>
<dbReference type="EMBL" id="LXQA010024587">
    <property type="protein sequence ID" value="MCH93288.1"/>
    <property type="molecule type" value="Genomic_DNA"/>
</dbReference>
<protein>
    <submittedName>
        <fullName evidence="1">Uncharacterized protein</fullName>
    </submittedName>
</protein>
<accession>A0A392N2U5</accession>
<keyword evidence="2" id="KW-1185">Reference proteome</keyword>
<name>A0A392N2U5_9FABA</name>